<organism evidence="1 4">
    <name type="scientific">Bradyrhizobium guangdongense</name>
    <dbReference type="NCBI Taxonomy" id="1325090"/>
    <lineage>
        <taxon>Bacteria</taxon>
        <taxon>Pseudomonadati</taxon>
        <taxon>Pseudomonadota</taxon>
        <taxon>Alphaproteobacteria</taxon>
        <taxon>Hyphomicrobiales</taxon>
        <taxon>Nitrobacteraceae</taxon>
        <taxon>Bradyrhizobium</taxon>
    </lineage>
</organism>
<reference evidence="2 3" key="2">
    <citation type="submission" date="2018-06" db="EMBL/GenBank/DDBJ databases">
        <title>Comparative genomics of rhizobia nodulating Arachis hypogaea in China.</title>
        <authorList>
            <person name="Li Y."/>
        </authorList>
    </citation>
    <scope>NUCLEOTIDE SEQUENCE [LARGE SCALE GENOMIC DNA]</scope>
    <source>
        <strain evidence="2 3">CCBAU 51658</strain>
    </source>
</reference>
<dbReference type="OrthoDB" id="8451632at2"/>
<dbReference type="EMBL" id="BMHC01000002">
    <property type="protein sequence ID" value="GGI22024.1"/>
    <property type="molecule type" value="Genomic_DNA"/>
</dbReference>
<sequence length="78" mass="8846">MPWSTPFDDPIGLRGGRKLRTLQEAADFIMQLPEAEQQEARWQTAIEMLINAAETGGGWLMFARIGMLRALSANTRRR</sequence>
<dbReference type="RefSeq" id="WP_128967282.1">
    <property type="nucleotide sequence ID" value="NZ_BMHC01000002.1"/>
</dbReference>
<dbReference type="AlphaFoldDB" id="A0A410VAI4"/>
<dbReference type="Proteomes" id="UP000625079">
    <property type="component" value="Unassembled WGS sequence"/>
</dbReference>
<keyword evidence="3" id="KW-1185">Reference proteome</keyword>
<evidence type="ECO:0000313" key="4">
    <source>
        <dbReference type="Proteomes" id="UP000625079"/>
    </source>
</evidence>
<reference evidence="1" key="1">
    <citation type="journal article" date="2014" name="Int. J. Syst. Evol. Microbiol.">
        <title>Complete genome sequence of Corynebacterium casei LMG S-19264T (=DSM 44701T), isolated from a smear-ripened cheese.</title>
        <authorList>
            <consortium name="US DOE Joint Genome Institute (JGI-PGF)"/>
            <person name="Walter F."/>
            <person name="Albersmeier A."/>
            <person name="Kalinowski J."/>
            <person name="Ruckert C."/>
        </authorList>
    </citation>
    <scope>NUCLEOTIDE SEQUENCE</scope>
    <source>
        <strain evidence="1">CGMCC 1.15034</strain>
    </source>
</reference>
<protein>
    <submittedName>
        <fullName evidence="1">Uncharacterized protein</fullName>
    </submittedName>
</protein>
<name>A0A410VAI4_9BRAD</name>
<gene>
    <name evidence="1" type="ORF">GCM10010987_17330</name>
    <name evidence="2" type="ORF">XH86_25435</name>
</gene>
<reference evidence="1" key="3">
    <citation type="submission" date="2022-12" db="EMBL/GenBank/DDBJ databases">
        <authorList>
            <person name="Sun Q."/>
            <person name="Zhou Y."/>
        </authorList>
    </citation>
    <scope>NUCLEOTIDE SEQUENCE</scope>
    <source>
        <strain evidence="1">CGMCC 1.15034</strain>
    </source>
</reference>
<evidence type="ECO:0000313" key="3">
    <source>
        <dbReference type="Proteomes" id="UP000593880"/>
    </source>
</evidence>
<dbReference type="Proteomes" id="UP000593880">
    <property type="component" value="Chromosome"/>
</dbReference>
<proteinExistence type="predicted"/>
<evidence type="ECO:0000313" key="1">
    <source>
        <dbReference type="EMBL" id="GGI22024.1"/>
    </source>
</evidence>
<accession>A0A410VAI4</accession>
<dbReference type="EMBL" id="CP030057">
    <property type="protein sequence ID" value="QOZ61705.1"/>
    <property type="molecule type" value="Genomic_DNA"/>
</dbReference>
<evidence type="ECO:0000313" key="2">
    <source>
        <dbReference type="EMBL" id="QOZ61705.1"/>
    </source>
</evidence>